<organism evidence="1 2">
    <name type="scientific">Oceanobacillus kimchii</name>
    <dbReference type="NCBI Taxonomy" id="746691"/>
    <lineage>
        <taxon>Bacteria</taxon>
        <taxon>Bacillati</taxon>
        <taxon>Bacillota</taxon>
        <taxon>Bacilli</taxon>
        <taxon>Bacillales</taxon>
        <taxon>Bacillaceae</taxon>
        <taxon>Oceanobacillus</taxon>
    </lineage>
</organism>
<dbReference type="InterPro" id="IPR011335">
    <property type="entry name" value="Restrct_endonuc-II-like"/>
</dbReference>
<reference evidence="1 2" key="1">
    <citation type="submission" date="2023-02" db="EMBL/GenBank/DDBJ databases">
        <title>Oceanobacillus kimchii IFOP_LL358 isolated form Alexandrium catenella lab strain.</title>
        <authorList>
            <person name="Gajardo G."/>
            <person name="Ueki S."/>
            <person name="Maruyama F."/>
        </authorList>
    </citation>
    <scope>NUCLEOTIDE SEQUENCE [LARGE SCALE GENOMIC DNA]</scope>
    <source>
        <strain evidence="1 2">IFOP_LL358</strain>
    </source>
</reference>
<sequence length="175" mass="20157">MGSNKEGKIFEESIEESANKQNIFCFRVRDVNPMALKNNFSIPKNKYDFLLFNGERLITAELKSAKGKSFSFDGKNPKIKPHQVKALTKASNSKNVHAGLILNFRECENRTFYIPINRFNTYTNIAVNGLEHTYNSRVNKSSIPFGICEEIGIEIKQHKRVSRYAYLLNKLFEEI</sequence>
<dbReference type="RefSeq" id="WP_317958161.1">
    <property type="nucleotide sequence ID" value="NZ_BSKO01000001.1"/>
</dbReference>
<proteinExistence type="predicted"/>
<evidence type="ECO:0008006" key="3">
    <source>
        <dbReference type="Google" id="ProtNLM"/>
    </source>
</evidence>
<keyword evidence="2" id="KW-1185">Reference proteome</keyword>
<name>A0ABQ5THD5_9BACI</name>
<accession>A0ABQ5THD5</accession>
<dbReference type="SUPFAM" id="SSF52980">
    <property type="entry name" value="Restriction endonuclease-like"/>
    <property type="match status" value="1"/>
</dbReference>
<protein>
    <recommendedName>
        <fullName evidence="3">NERD domain-containing protein</fullName>
    </recommendedName>
</protein>
<evidence type="ECO:0000313" key="2">
    <source>
        <dbReference type="Proteomes" id="UP001275436"/>
    </source>
</evidence>
<comment type="caution">
    <text evidence="1">The sequence shown here is derived from an EMBL/GenBank/DDBJ whole genome shotgun (WGS) entry which is preliminary data.</text>
</comment>
<dbReference type="EMBL" id="BSKO01000001">
    <property type="protein sequence ID" value="GLO66288.1"/>
    <property type="molecule type" value="Genomic_DNA"/>
</dbReference>
<gene>
    <name evidence="1" type="primary">yotM</name>
    <name evidence="1" type="ORF">MACH08_20720</name>
</gene>
<dbReference type="InterPro" id="IPR011856">
    <property type="entry name" value="tRNA_endonuc-like_dom_sf"/>
</dbReference>
<evidence type="ECO:0000313" key="1">
    <source>
        <dbReference type="EMBL" id="GLO66288.1"/>
    </source>
</evidence>
<dbReference type="Proteomes" id="UP001275436">
    <property type="component" value="Unassembled WGS sequence"/>
</dbReference>
<dbReference type="Gene3D" id="3.40.1350.10">
    <property type="match status" value="1"/>
</dbReference>